<keyword evidence="3 7" id="KW-0732">Signal</keyword>
<dbReference type="InterPro" id="IPR010259">
    <property type="entry name" value="S8pro/Inhibitor_I9"/>
</dbReference>
<accession>A0A5P1E490</accession>
<keyword evidence="5" id="KW-0720">Serine protease</keyword>
<evidence type="ECO:0000259" key="10">
    <source>
        <dbReference type="Pfam" id="PF05922"/>
    </source>
</evidence>
<dbReference type="Gene3D" id="3.30.70.80">
    <property type="entry name" value="Peptidase S8 propeptide/proteinase inhibitor I9"/>
    <property type="match status" value="1"/>
</dbReference>
<evidence type="ECO:0000256" key="6">
    <source>
        <dbReference type="PROSITE-ProRule" id="PRU01240"/>
    </source>
</evidence>
<feature type="domain" description="Peptidase S8/S53" evidence="8">
    <location>
        <begin position="301"/>
        <end position="389"/>
    </location>
</feature>
<dbReference type="AlphaFoldDB" id="A0A5P1E490"/>
<dbReference type="GO" id="GO:0004252">
    <property type="term" value="F:serine-type endopeptidase activity"/>
    <property type="evidence" value="ECO:0007669"/>
    <property type="project" value="InterPro"/>
</dbReference>
<dbReference type="InterPro" id="IPR003137">
    <property type="entry name" value="PA_domain"/>
</dbReference>
<keyword evidence="12" id="KW-1185">Reference proteome</keyword>
<evidence type="ECO:0000256" key="2">
    <source>
        <dbReference type="ARBA" id="ARBA00022670"/>
    </source>
</evidence>
<protein>
    <recommendedName>
        <fullName evidence="13">Peptidase S8/S53 domain-containing protein</fullName>
    </recommendedName>
</protein>
<dbReference type="Gene3D" id="3.50.30.30">
    <property type="match status" value="1"/>
</dbReference>
<evidence type="ECO:0000256" key="1">
    <source>
        <dbReference type="ARBA" id="ARBA00011073"/>
    </source>
</evidence>
<dbReference type="PROSITE" id="PS51892">
    <property type="entry name" value="SUBTILASE"/>
    <property type="match status" value="1"/>
</dbReference>
<dbReference type="InterPro" id="IPR037045">
    <property type="entry name" value="S8pro/Inhibitor_I9_sf"/>
</dbReference>
<dbReference type="InterPro" id="IPR045051">
    <property type="entry name" value="SBT"/>
</dbReference>
<dbReference type="PRINTS" id="PR00723">
    <property type="entry name" value="SUBTILISIN"/>
</dbReference>
<proteinExistence type="inferred from homology"/>
<comment type="caution">
    <text evidence="6">Lacks conserved residue(s) required for the propagation of feature annotation.</text>
</comment>
<evidence type="ECO:0008006" key="13">
    <source>
        <dbReference type="Google" id="ProtNLM"/>
    </source>
</evidence>
<dbReference type="Gene3D" id="3.40.50.200">
    <property type="entry name" value="Peptidase S8/S53 domain"/>
    <property type="match status" value="1"/>
</dbReference>
<dbReference type="InterPro" id="IPR023828">
    <property type="entry name" value="Peptidase_S8_Ser-AS"/>
</dbReference>
<dbReference type="InterPro" id="IPR036852">
    <property type="entry name" value="Peptidase_S8/S53_dom_sf"/>
</dbReference>
<evidence type="ECO:0000256" key="3">
    <source>
        <dbReference type="ARBA" id="ARBA00022729"/>
    </source>
</evidence>
<feature type="domain" description="Inhibitor I9" evidence="10">
    <location>
        <begin position="33"/>
        <end position="112"/>
    </location>
</feature>
<feature type="domain" description="PA" evidence="9">
    <location>
        <begin position="204"/>
        <end position="275"/>
    </location>
</feature>
<dbReference type="PANTHER" id="PTHR10795">
    <property type="entry name" value="PROPROTEIN CONVERTASE SUBTILISIN/KEXIN"/>
    <property type="match status" value="1"/>
</dbReference>
<feature type="signal peptide" evidence="7">
    <location>
        <begin position="1"/>
        <end position="22"/>
    </location>
</feature>
<dbReference type="Pfam" id="PF05922">
    <property type="entry name" value="Inhibitor_I9"/>
    <property type="match status" value="1"/>
</dbReference>
<dbReference type="InterPro" id="IPR015500">
    <property type="entry name" value="Peptidase_S8_subtilisin-rel"/>
</dbReference>
<evidence type="ECO:0000313" key="12">
    <source>
        <dbReference type="Proteomes" id="UP000243459"/>
    </source>
</evidence>
<evidence type="ECO:0000256" key="7">
    <source>
        <dbReference type="SAM" id="SignalP"/>
    </source>
</evidence>
<dbReference type="SUPFAM" id="SSF52743">
    <property type="entry name" value="Subtilisin-like"/>
    <property type="match status" value="1"/>
</dbReference>
<dbReference type="PROSITE" id="PS00138">
    <property type="entry name" value="SUBTILASE_SER"/>
    <property type="match status" value="1"/>
</dbReference>
<evidence type="ECO:0000313" key="11">
    <source>
        <dbReference type="EMBL" id="ONK57370.1"/>
    </source>
</evidence>
<gene>
    <name evidence="11" type="ORF">A4U43_C10F19390</name>
</gene>
<evidence type="ECO:0000256" key="4">
    <source>
        <dbReference type="ARBA" id="ARBA00022801"/>
    </source>
</evidence>
<reference evidence="12" key="1">
    <citation type="journal article" date="2017" name="Nat. Commun.">
        <title>The asparagus genome sheds light on the origin and evolution of a young Y chromosome.</title>
        <authorList>
            <person name="Harkess A."/>
            <person name="Zhou J."/>
            <person name="Xu C."/>
            <person name="Bowers J.E."/>
            <person name="Van der Hulst R."/>
            <person name="Ayyampalayam S."/>
            <person name="Mercati F."/>
            <person name="Riccardi P."/>
            <person name="McKain M.R."/>
            <person name="Kakrana A."/>
            <person name="Tang H."/>
            <person name="Ray J."/>
            <person name="Groenendijk J."/>
            <person name="Arikit S."/>
            <person name="Mathioni S.M."/>
            <person name="Nakano M."/>
            <person name="Shan H."/>
            <person name="Telgmann-Rauber A."/>
            <person name="Kanno A."/>
            <person name="Yue Z."/>
            <person name="Chen H."/>
            <person name="Li W."/>
            <person name="Chen Y."/>
            <person name="Xu X."/>
            <person name="Zhang Y."/>
            <person name="Luo S."/>
            <person name="Chen H."/>
            <person name="Gao J."/>
            <person name="Mao Z."/>
            <person name="Pires J.C."/>
            <person name="Luo M."/>
            <person name="Kudrna D."/>
            <person name="Wing R.A."/>
            <person name="Meyers B.C."/>
            <person name="Yi K."/>
            <person name="Kong H."/>
            <person name="Lavrijsen P."/>
            <person name="Sunseri F."/>
            <person name="Falavigna A."/>
            <person name="Ye Y."/>
            <person name="Leebens-Mack J.H."/>
            <person name="Chen G."/>
        </authorList>
    </citation>
    <scope>NUCLEOTIDE SEQUENCE [LARGE SCALE GENOMIC DNA]</scope>
    <source>
        <strain evidence="12">cv. DH0086</strain>
    </source>
</reference>
<sequence>MTTINKYINLVLFLLLTASTNSFLLRNSTQIHTYIVHVQNPTGTKLLHDTDRENFHESFLPNATLYSGEPRLIYSYRDVISGFAARLTAEEVQAMESIDGFVHAQPDDRLSLATTYSPKFLGFSRWEEDGLWVDSSYGQGVIIGVIDGGIDPAHPSFNDNGSIPPPPAKWKGKCGFRQPSSCNKKLIGAISFRVFPGYKNQEHRSCNNASFDSLNLRGKVVACKAEGIKNIEMGKFVAKAGGVAMVVMNPFYLGSTTFSEPHFLPSAHLRYADAMKVLSYLESNSTPTATIEFDGTNFGARPSPAVATFSSRGPSLINGGILKPDVIAPGANILSSWPTSSSSSAFNFLSGTSIATPHIAGIAALLRKNHPKWSPAAIKSAIMTTADRKDLEGNPIADEYNMCKGSVFALGSGQVNPSAANDPGLVYDIQPRQYYTRYLCSLGFTSKQLKVIAQHQGQRIIKKSTIEANNN</sequence>
<dbReference type="Proteomes" id="UP000243459">
    <property type="component" value="Chromosome 10"/>
</dbReference>
<evidence type="ECO:0000259" key="8">
    <source>
        <dbReference type="Pfam" id="PF00082"/>
    </source>
</evidence>
<dbReference type="Pfam" id="PF02225">
    <property type="entry name" value="PA"/>
    <property type="match status" value="1"/>
</dbReference>
<keyword evidence="2" id="KW-0645">Protease</keyword>
<keyword evidence="4" id="KW-0378">Hydrolase</keyword>
<dbReference type="Gramene" id="ONK57370">
    <property type="protein sequence ID" value="ONK57370"/>
    <property type="gene ID" value="A4U43_C10F19390"/>
</dbReference>
<feature type="chain" id="PRO_5024352148" description="Peptidase S8/S53 domain-containing protein" evidence="7">
    <location>
        <begin position="23"/>
        <end position="471"/>
    </location>
</feature>
<organism evidence="11 12">
    <name type="scientific">Asparagus officinalis</name>
    <name type="common">Garden asparagus</name>
    <dbReference type="NCBI Taxonomy" id="4686"/>
    <lineage>
        <taxon>Eukaryota</taxon>
        <taxon>Viridiplantae</taxon>
        <taxon>Streptophyta</taxon>
        <taxon>Embryophyta</taxon>
        <taxon>Tracheophyta</taxon>
        <taxon>Spermatophyta</taxon>
        <taxon>Magnoliopsida</taxon>
        <taxon>Liliopsida</taxon>
        <taxon>Asparagales</taxon>
        <taxon>Asparagaceae</taxon>
        <taxon>Asparagoideae</taxon>
        <taxon>Asparagus</taxon>
    </lineage>
</organism>
<name>A0A5P1E490_ASPOF</name>
<dbReference type="GO" id="GO:0006508">
    <property type="term" value="P:proteolysis"/>
    <property type="evidence" value="ECO:0007669"/>
    <property type="project" value="UniProtKB-KW"/>
</dbReference>
<evidence type="ECO:0000259" key="9">
    <source>
        <dbReference type="Pfam" id="PF02225"/>
    </source>
</evidence>
<dbReference type="InterPro" id="IPR000209">
    <property type="entry name" value="Peptidase_S8/S53_dom"/>
</dbReference>
<dbReference type="EMBL" id="CM007390">
    <property type="protein sequence ID" value="ONK57370.1"/>
    <property type="molecule type" value="Genomic_DNA"/>
</dbReference>
<comment type="similarity">
    <text evidence="1 6">Belongs to the peptidase S8 family.</text>
</comment>
<evidence type="ECO:0000256" key="5">
    <source>
        <dbReference type="ARBA" id="ARBA00022825"/>
    </source>
</evidence>
<dbReference type="Pfam" id="PF00082">
    <property type="entry name" value="Peptidase_S8"/>
    <property type="match status" value="1"/>
</dbReference>